<accession>A0A9X1Q6K1</accession>
<evidence type="ECO:0000256" key="2">
    <source>
        <dbReference type="ARBA" id="ARBA00022630"/>
    </source>
</evidence>
<organism evidence="9 10">
    <name type="scientific">Streptomyces muensis</name>
    <dbReference type="NCBI Taxonomy" id="1077944"/>
    <lineage>
        <taxon>Bacteria</taxon>
        <taxon>Bacillati</taxon>
        <taxon>Actinomycetota</taxon>
        <taxon>Actinomycetes</taxon>
        <taxon>Kitasatosporales</taxon>
        <taxon>Streptomycetaceae</taxon>
        <taxon>Streptomyces</taxon>
    </lineage>
</organism>
<dbReference type="RefSeq" id="WP_234768391.1">
    <property type="nucleotide sequence ID" value="NZ_JAKEIP010000409.1"/>
</dbReference>
<comment type="similarity">
    <text evidence="1">Belongs to the pyridoxamine 5'-phosphate oxidase family.</text>
</comment>
<keyword evidence="10" id="KW-1185">Reference proteome</keyword>
<feature type="region of interest" description="Disordered" evidence="6">
    <location>
        <begin position="1"/>
        <end position="24"/>
    </location>
</feature>
<feature type="domain" description="Pyridoxine 5'-phosphate oxidase dimerisation C-terminal" evidence="8">
    <location>
        <begin position="201"/>
        <end position="241"/>
    </location>
</feature>
<protein>
    <submittedName>
        <fullName evidence="9">Pyridoxal 5'-phosphate synthase</fullName>
        <ecNumber evidence="9">1.4.3.5</ecNumber>
    </submittedName>
</protein>
<dbReference type="InterPro" id="IPR000659">
    <property type="entry name" value="Pyridox_Oxase"/>
</dbReference>
<evidence type="ECO:0000313" key="10">
    <source>
        <dbReference type="Proteomes" id="UP001139384"/>
    </source>
</evidence>
<dbReference type="Pfam" id="PF01243">
    <property type="entry name" value="PNPOx_N"/>
    <property type="match status" value="1"/>
</dbReference>
<reference evidence="9" key="1">
    <citation type="submission" date="2022-01" db="EMBL/GenBank/DDBJ databases">
        <title>Draft Genome Sequences of Seven Type Strains of the Genus Streptomyces.</title>
        <authorList>
            <person name="Aziz S."/>
            <person name="Coretto E."/>
            <person name="Chronakova A."/>
            <person name="Sproer C."/>
            <person name="Huber K."/>
            <person name="Nouioui I."/>
            <person name="Gross H."/>
        </authorList>
    </citation>
    <scope>NUCLEOTIDE SEQUENCE</scope>
    <source>
        <strain evidence="9">DSM 103493</strain>
    </source>
</reference>
<feature type="binding site" evidence="5">
    <location>
        <position position="224"/>
    </location>
    <ligand>
        <name>FMN</name>
        <dbReference type="ChEBI" id="CHEBI:58210"/>
    </ligand>
</feature>
<name>A0A9X1Q6K1_STRM4</name>
<dbReference type="NCBIfam" id="NF004231">
    <property type="entry name" value="PRK05679.1"/>
    <property type="match status" value="1"/>
</dbReference>
<keyword evidence="4 9" id="KW-0560">Oxidoreductase</keyword>
<keyword evidence="2" id="KW-0285">Flavoprotein</keyword>
<dbReference type="AlphaFoldDB" id="A0A9X1Q6K1"/>
<evidence type="ECO:0000256" key="5">
    <source>
        <dbReference type="PIRSR" id="PIRSR000190-2"/>
    </source>
</evidence>
<evidence type="ECO:0000259" key="8">
    <source>
        <dbReference type="Pfam" id="PF10590"/>
    </source>
</evidence>
<comment type="caution">
    <text evidence="9">The sequence shown here is derived from an EMBL/GenBank/DDBJ whole genome shotgun (WGS) entry which is preliminary data.</text>
</comment>
<dbReference type="InterPro" id="IPR019576">
    <property type="entry name" value="Pyridoxamine_oxidase_dimer_C"/>
</dbReference>
<dbReference type="Gene3D" id="2.30.110.10">
    <property type="entry name" value="Electron Transport, Fmn-binding Protein, Chain A"/>
    <property type="match status" value="1"/>
</dbReference>
<sequence length="241" mass="26896">MERDLHEPDPHRPDPRRPDRHDPDLHELLRSLRVWDPAVTELPDFDPAAAPAEPLALFTAWFAQAVAAGQVEPHTMSLATADAEGLPDVRTVMLHGADASGWSFATHVDSRKGRQLTARPYAALGFYWPTQGRQVRVRGPVTAAPAQEGQADLHARSTGALAAALTGRQSQVLGSLEELARTSESAWERAQREPDAPVPTWTLYQLRPDEVEFFQGDARRRHVRLNYRRTADGWGKELLWP</sequence>
<evidence type="ECO:0000256" key="3">
    <source>
        <dbReference type="ARBA" id="ARBA00022643"/>
    </source>
</evidence>
<comment type="cofactor">
    <cofactor evidence="5">
        <name>FMN</name>
        <dbReference type="ChEBI" id="CHEBI:58210"/>
    </cofactor>
    <text evidence="5">Binds 1 FMN per subunit.</text>
</comment>
<evidence type="ECO:0000256" key="1">
    <source>
        <dbReference type="ARBA" id="ARBA00007301"/>
    </source>
</evidence>
<evidence type="ECO:0000256" key="4">
    <source>
        <dbReference type="ARBA" id="ARBA00023002"/>
    </source>
</evidence>
<feature type="binding site" evidence="5">
    <location>
        <position position="112"/>
    </location>
    <ligand>
        <name>FMN</name>
        <dbReference type="ChEBI" id="CHEBI:58210"/>
    </ligand>
</feature>
<dbReference type="PANTHER" id="PTHR10851">
    <property type="entry name" value="PYRIDOXINE-5-PHOSPHATE OXIDASE"/>
    <property type="match status" value="1"/>
</dbReference>
<dbReference type="PIRSF" id="PIRSF000190">
    <property type="entry name" value="Pyd_amn-ph_oxd"/>
    <property type="match status" value="1"/>
</dbReference>
<dbReference type="InterPro" id="IPR012349">
    <property type="entry name" value="Split_barrel_FMN-bd"/>
</dbReference>
<dbReference type="Pfam" id="PF10590">
    <property type="entry name" value="PNP_phzG_C"/>
    <property type="match status" value="1"/>
</dbReference>
<dbReference type="EC" id="1.4.3.5" evidence="9"/>
<feature type="domain" description="Pyridoxamine 5'-phosphate oxidase N-terminal" evidence="7">
    <location>
        <begin position="71"/>
        <end position="184"/>
    </location>
</feature>
<feature type="binding site" evidence="5">
    <location>
        <position position="134"/>
    </location>
    <ligand>
        <name>FMN</name>
        <dbReference type="ChEBI" id="CHEBI:58210"/>
    </ligand>
</feature>
<dbReference type="EMBL" id="JAKEIP010000409">
    <property type="protein sequence ID" value="MCF1600062.1"/>
    <property type="molecule type" value="Genomic_DNA"/>
</dbReference>
<dbReference type="SUPFAM" id="SSF50475">
    <property type="entry name" value="FMN-binding split barrel"/>
    <property type="match status" value="1"/>
</dbReference>
<dbReference type="PANTHER" id="PTHR10851:SF0">
    <property type="entry name" value="PYRIDOXINE-5'-PHOSPHATE OXIDASE"/>
    <property type="match status" value="1"/>
</dbReference>
<evidence type="ECO:0000259" key="7">
    <source>
        <dbReference type="Pfam" id="PF01243"/>
    </source>
</evidence>
<dbReference type="GO" id="GO:0004733">
    <property type="term" value="F:pyridoxamine phosphate oxidase activity"/>
    <property type="evidence" value="ECO:0007669"/>
    <property type="project" value="UniProtKB-EC"/>
</dbReference>
<dbReference type="InterPro" id="IPR011576">
    <property type="entry name" value="Pyridox_Oxase_N"/>
</dbReference>
<evidence type="ECO:0000256" key="6">
    <source>
        <dbReference type="SAM" id="MobiDB-lite"/>
    </source>
</evidence>
<dbReference type="GO" id="GO:0008615">
    <property type="term" value="P:pyridoxine biosynthetic process"/>
    <property type="evidence" value="ECO:0007669"/>
    <property type="project" value="InterPro"/>
</dbReference>
<dbReference type="Proteomes" id="UP001139384">
    <property type="component" value="Unassembled WGS sequence"/>
</dbReference>
<proteinExistence type="inferred from homology"/>
<evidence type="ECO:0000313" key="9">
    <source>
        <dbReference type="EMBL" id="MCF1600062.1"/>
    </source>
</evidence>
<dbReference type="GO" id="GO:0010181">
    <property type="term" value="F:FMN binding"/>
    <property type="evidence" value="ECO:0007669"/>
    <property type="project" value="InterPro"/>
</dbReference>
<feature type="binding site" evidence="5">
    <location>
        <begin position="169"/>
        <end position="170"/>
    </location>
    <ligand>
        <name>FMN</name>
        <dbReference type="ChEBI" id="CHEBI:58210"/>
    </ligand>
</feature>
<feature type="binding site" evidence="5">
    <location>
        <position position="111"/>
    </location>
    <ligand>
        <name>FMN</name>
        <dbReference type="ChEBI" id="CHEBI:58210"/>
    </ligand>
</feature>
<gene>
    <name evidence="9" type="ORF">L0P92_41945</name>
</gene>
<keyword evidence="3 5" id="KW-0288">FMN</keyword>